<feature type="region of interest" description="Disordered" evidence="6">
    <location>
        <begin position="431"/>
        <end position="451"/>
    </location>
</feature>
<feature type="compositionally biased region" description="Low complexity" evidence="6">
    <location>
        <begin position="330"/>
        <end position="350"/>
    </location>
</feature>
<proteinExistence type="predicted"/>
<comment type="subcellular location">
    <subcellularLocation>
        <location evidence="2">Cytoplasm</location>
    </subcellularLocation>
    <subcellularLocation>
        <location evidence="1">Nucleus</location>
    </subcellularLocation>
</comment>
<dbReference type="GO" id="GO:0000390">
    <property type="term" value="P:spliceosomal complex disassembly"/>
    <property type="evidence" value="ECO:0007669"/>
    <property type="project" value="TreeGrafter"/>
</dbReference>
<evidence type="ECO:0000256" key="1">
    <source>
        <dbReference type="ARBA" id="ARBA00004123"/>
    </source>
</evidence>
<dbReference type="Gene3D" id="1.10.287.110">
    <property type="entry name" value="DnaJ domain"/>
    <property type="match status" value="1"/>
</dbReference>
<feature type="compositionally biased region" description="Low complexity" evidence="6">
    <location>
        <begin position="440"/>
        <end position="451"/>
    </location>
</feature>
<evidence type="ECO:0000256" key="4">
    <source>
        <dbReference type="ARBA" id="ARBA00023186"/>
    </source>
</evidence>
<dbReference type="PANTHER" id="PTHR44313">
    <property type="entry name" value="DNAJ HOMOLOG SUBFAMILY C MEMBER 17"/>
    <property type="match status" value="1"/>
</dbReference>
<evidence type="ECO:0000313" key="9">
    <source>
        <dbReference type="Proteomes" id="UP000319663"/>
    </source>
</evidence>
<feature type="domain" description="J" evidence="7">
    <location>
        <begin position="16"/>
        <end position="82"/>
    </location>
</feature>
<dbReference type="InterPro" id="IPR036869">
    <property type="entry name" value="J_dom_sf"/>
</dbReference>
<dbReference type="AlphaFoldDB" id="A0A507QZ34"/>
<dbReference type="InterPro" id="IPR001623">
    <property type="entry name" value="DnaJ_domain"/>
</dbReference>
<gene>
    <name evidence="8" type="ORF">MPDQ_003287</name>
</gene>
<keyword evidence="9" id="KW-1185">Reference proteome</keyword>
<dbReference type="GO" id="GO:0005737">
    <property type="term" value="C:cytoplasm"/>
    <property type="evidence" value="ECO:0007669"/>
    <property type="project" value="UniProtKB-SubCell"/>
</dbReference>
<feature type="region of interest" description="Disordered" evidence="6">
    <location>
        <begin position="159"/>
        <end position="208"/>
    </location>
</feature>
<evidence type="ECO:0000259" key="7">
    <source>
        <dbReference type="PROSITE" id="PS50076"/>
    </source>
</evidence>
<dbReference type="SMART" id="SM00271">
    <property type="entry name" value="DnaJ"/>
    <property type="match status" value="1"/>
</dbReference>
<feature type="region of interest" description="Disordered" evidence="6">
    <location>
        <begin position="110"/>
        <end position="144"/>
    </location>
</feature>
<comment type="caution">
    <text evidence="8">The sequence shown here is derived from an EMBL/GenBank/DDBJ whole genome shotgun (WGS) entry which is preliminary data.</text>
</comment>
<dbReference type="SUPFAM" id="SSF46565">
    <property type="entry name" value="Chaperone J-domain"/>
    <property type="match status" value="1"/>
</dbReference>
<dbReference type="Proteomes" id="UP000319663">
    <property type="component" value="Unassembled WGS sequence"/>
</dbReference>
<organism evidence="8 9">
    <name type="scientific">Monascus purpureus</name>
    <name type="common">Red mold</name>
    <name type="synonym">Monascus anka</name>
    <dbReference type="NCBI Taxonomy" id="5098"/>
    <lineage>
        <taxon>Eukaryota</taxon>
        <taxon>Fungi</taxon>
        <taxon>Dikarya</taxon>
        <taxon>Ascomycota</taxon>
        <taxon>Pezizomycotina</taxon>
        <taxon>Eurotiomycetes</taxon>
        <taxon>Eurotiomycetidae</taxon>
        <taxon>Eurotiales</taxon>
        <taxon>Aspergillaceae</taxon>
        <taxon>Monascus</taxon>
    </lineage>
</organism>
<sequence>MAPSDDLKAHAASNQDFYTLLNISPAASDAEIRRAYRRTALKYHPDKIANPTQADIDKFHLLQIANDVLSDPAVRQLYDNAREAGQRKQREVEMMDAARRKMREDLEARERAGAAGVQRGVKRTWTTATAPGMGTGFGGDNDAEEKLQREIERIAEDGRRRRREAEERLRREMEEEERILHQEEEEKRRAADKSSHRVDRSQEGGGENIAMLERSVKVRWVKDGRGLELDKDRLVGLFAPFGKIENAFTLKDKKQRIGDRREKKLIGTGIIVYSSIVSAHTAVLDSEKKKRQKGAELDDWALIESVSWASGSPPDLGLQAADHSAASHIPSATNPPSSTPSKPTTTAPNKASFNFPGIKTSTLDGAGSKPNGKAPSFASFSPAAAAANSAKTSSSAEGSTGRATPSLEELTLMRLKSAQRDKERRALAEQLMKEDEAADAAEAAAAAAKAT</sequence>
<dbReference type="PROSITE" id="PS00636">
    <property type="entry name" value="DNAJ_1"/>
    <property type="match status" value="1"/>
</dbReference>
<protein>
    <recommendedName>
        <fullName evidence="7">J domain-containing protein</fullName>
    </recommendedName>
</protein>
<evidence type="ECO:0000313" key="8">
    <source>
        <dbReference type="EMBL" id="TQB75311.1"/>
    </source>
</evidence>
<evidence type="ECO:0000256" key="5">
    <source>
        <dbReference type="ARBA" id="ARBA00023242"/>
    </source>
</evidence>
<dbReference type="PRINTS" id="PR00625">
    <property type="entry name" value="JDOMAIN"/>
</dbReference>
<evidence type="ECO:0000256" key="3">
    <source>
        <dbReference type="ARBA" id="ARBA00022490"/>
    </source>
</evidence>
<dbReference type="OrthoDB" id="376357at2759"/>
<dbReference type="InterPro" id="IPR052094">
    <property type="entry name" value="Pre-mRNA-splicing_ERAD"/>
</dbReference>
<reference evidence="8 9" key="1">
    <citation type="submission" date="2019-06" db="EMBL/GenBank/DDBJ databases">
        <title>Wine fermentation using esterase from Monascus purpureus.</title>
        <authorList>
            <person name="Geng C."/>
            <person name="Zhang Y."/>
        </authorList>
    </citation>
    <scope>NUCLEOTIDE SEQUENCE [LARGE SCALE GENOMIC DNA]</scope>
    <source>
        <strain evidence="8">HQ1</strain>
    </source>
</reference>
<evidence type="ECO:0000256" key="2">
    <source>
        <dbReference type="ARBA" id="ARBA00004496"/>
    </source>
</evidence>
<dbReference type="Pfam" id="PF00226">
    <property type="entry name" value="DnaJ"/>
    <property type="match status" value="1"/>
</dbReference>
<keyword evidence="3" id="KW-0963">Cytoplasm</keyword>
<feature type="compositionally biased region" description="Basic and acidic residues" evidence="6">
    <location>
        <begin position="159"/>
        <end position="202"/>
    </location>
</feature>
<dbReference type="CDD" id="cd06257">
    <property type="entry name" value="DnaJ"/>
    <property type="match status" value="1"/>
</dbReference>
<feature type="region of interest" description="Disordered" evidence="6">
    <location>
        <begin position="313"/>
        <end position="410"/>
    </location>
</feature>
<dbReference type="InterPro" id="IPR018253">
    <property type="entry name" value="DnaJ_domain_CS"/>
</dbReference>
<name>A0A507QZ34_MONPU</name>
<dbReference type="PROSITE" id="PS50076">
    <property type="entry name" value="DNAJ_2"/>
    <property type="match status" value="1"/>
</dbReference>
<dbReference type="PANTHER" id="PTHR44313:SF1">
    <property type="entry name" value="DNAJ HOMOLOG SUBFAMILY C MEMBER 17"/>
    <property type="match status" value="1"/>
</dbReference>
<keyword evidence="5" id="KW-0539">Nucleus</keyword>
<dbReference type="GO" id="GO:0005681">
    <property type="term" value="C:spliceosomal complex"/>
    <property type="evidence" value="ECO:0007669"/>
    <property type="project" value="TreeGrafter"/>
</dbReference>
<accession>A0A507QZ34</accession>
<dbReference type="STRING" id="5098.A0A507QZ34"/>
<feature type="compositionally biased region" description="Low complexity" evidence="6">
    <location>
        <begin position="373"/>
        <end position="396"/>
    </location>
</feature>
<evidence type="ECO:0000256" key="6">
    <source>
        <dbReference type="SAM" id="MobiDB-lite"/>
    </source>
</evidence>
<keyword evidence="4" id="KW-0143">Chaperone</keyword>
<dbReference type="EMBL" id="VIFY01000021">
    <property type="protein sequence ID" value="TQB75311.1"/>
    <property type="molecule type" value="Genomic_DNA"/>
</dbReference>